<evidence type="ECO:0000313" key="2">
    <source>
        <dbReference type="Proteomes" id="UP000219452"/>
    </source>
</evidence>
<reference evidence="2" key="1">
    <citation type="submission" date="2017-09" db="EMBL/GenBank/DDBJ databases">
        <authorList>
            <person name="Varghese N."/>
            <person name="Submissions S."/>
        </authorList>
    </citation>
    <scope>NUCLEOTIDE SEQUENCE [LARGE SCALE GENOMIC DNA]</scope>
    <source>
        <strain evidence="2">DSM 29961</strain>
    </source>
</reference>
<dbReference type="AlphaFoldDB" id="A0A286FB41"/>
<organism evidence="1 2">
    <name type="scientific">Spirosoma fluviale</name>
    <dbReference type="NCBI Taxonomy" id="1597977"/>
    <lineage>
        <taxon>Bacteria</taxon>
        <taxon>Pseudomonadati</taxon>
        <taxon>Bacteroidota</taxon>
        <taxon>Cytophagia</taxon>
        <taxon>Cytophagales</taxon>
        <taxon>Cytophagaceae</taxon>
        <taxon>Spirosoma</taxon>
    </lineage>
</organism>
<dbReference type="EMBL" id="OCNH01000001">
    <property type="protein sequence ID" value="SOD80064.1"/>
    <property type="molecule type" value="Genomic_DNA"/>
</dbReference>
<name>A0A286FB41_9BACT</name>
<evidence type="ECO:0000313" key="1">
    <source>
        <dbReference type="EMBL" id="SOD80064.1"/>
    </source>
</evidence>
<protein>
    <submittedName>
        <fullName evidence="1">Uncharacterized protein</fullName>
    </submittedName>
</protein>
<sequence>MSKRKYKSSKVYSDHNQHLTIITFEQLLAHYRKKVWELAITPTLIGTNSYSN</sequence>
<proteinExistence type="predicted"/>
<keyword evidence="2" id="KW-1185">Reference proteome</keyword>
<accession>A0A286FB41</accession>
<gene>
    <name evidence="1" type="ORF">SAMN06269250_1215</name>
</gene>
<dbReference type="Proteomes" id="UP000219452">
    <property type="component" value="Unassembled WGS sequence"/>
</dbReference>